<feature type="transmembrane region" description="Helical" evidence="1">
    <location>
        <begin position="921"/>
        <end position="946"/>
    </location>
</feature>
<dbReference type="Gene3D" id="3.30.70.1320">
    <property type="entry name" value="Multidrug efflux transporter AcrB pore domain like"/>
    <property type="match status" value="1"/>
</dbReference>
<feature type="transmembrane region" description="Helical" evidence="1">
    <location>
        <begin position="998"/>
        <end position="1024"/>
    </location>
</feature>
<comment type="caution">
    <text evidence="2">The sequence shown here is derived from an EMBL/GenBank/DDBJ whole genome shotgun (WGS) entry which is preliminary data.</text>
</comment>
<feature type="transmembrane region" description="Helical" evidence="1">
    <location>
        <begin position="335"/>
        <end position="354"/>
    </location>
</feature>
<feature type="transmembrane region" description="Helical" evidence="1">
    <location>
        <begin position="361"/>
        <end position="380"/>
    </location>
</feature>
<dbReference type="Pfam" id="PF00873">
    <property type="entry name" value="ACR_tran"/>
    <property type="match status" value="1"/>
</dbReference>
<accession>A0A432YXB6</accession>
<keyword evidence="1" id="KW-0812">Transmembrane</keyword>
<dbReference type="AlphaFoldDB" id="A0A432YXB6"/>
<evidence type="ECO:0000313" key="2">
    <source>
        <dbReference type="EMBL" id="RUO67947.1"/>
    </source>
</evidence>
<dbReference type="SUPFAM" id="SSF82693">
    <property type="entry name" value="Multidrug efflux transporter AcrB pore domain, PN1, PN2, PC1 and PC2 subdomains"/>
    <property type="match status" value="3"/>
</dbReference>
<keyword evidence="1" id="KW-1133">Transmembrane helix</keyword>
<dbReference type="Gene3D" id="3.30.2090.10">
    <property type="entry name" value="Multidrug efflux transporter AcrB TolC docking domain, DN and DC subdomains"/>
    <property type="match status" value="2"/>
</dbReference>
<dbReference type="RefSeq" id="WP_126751579.1">
    <property type="nucleotide sequence ID" value="NZ_JBHUMT010000016.1"/>
</dbReference>
<feature type="transmembrane region" description="Helical" evidence="1">
    <location>
        <begin position="12"/>
        <end position="36"/>
    </location>
</feature>
<reference evidence="2 3" key="1">
    <citation type="journal article" date="2011" name="Front. Microbiol.">
        <title>Genomic signatures of strain selection and enhancement in Bacillus atrophaeus var. globigii, a historical biowarfare simulant.</title>
        <authorList>
            <person name="Gibbons H.S."/>
            <person name="Broomall S.M."/>
            <person name="McNew L.A."/>
            <person name="Daligault H."/>
            <person name="Chapman C."/>
            <person name="Bruce D."/>
            <person name="Karavis M."/>
            <person name="Krepps M."/>
            <person name="McGregor P.A."/>
            <person name="Hong C."/>
            <person name="Park K.H."/>
            <person name="Akmal A."/>
            <person name="Feldman A."/>
            <person name="Lin J.S."/>
            <person name="Chang W.E."/>
            <person name="Higgs B.W."/>
            <person name="Demirev P."/>
            <person name="Lindquist J."/>
            <person name="Liem A."/>
            <person name="Fochler E."/>
            <person name="Read T.D."/>
            <person name="Tapia R."/>
            <person name="Johnson S."/>
            <person name="Bishop-Lilly K.A."/>
            <person name="Detter C."/>
            <person name="Han C."/>
            <person name="Sozhamannan S."/>
            <person name="Rosenzweig C.N."/>
            <person name="Skowronski E.W."/>
        </authorList>
    </citation>
    <scope>NUCLEOTIDE SEQUENCE [LARGE SCALE GENOMIC DNA]</scope>
    <source>
        <strain evidence="2 3">TPS4-2</strain>
    </source>
</reference>
<name>A0A432YXB6_9GAMM</name>
<dbReference type="InterPro" id="IPR027463">
    <property type="entry name" value="AcrB_DN_DC_subdom"/>
</dbReference>
<feature type="transmembrane region" description="Helical" evidence="1">
    <location>
        <begin position="539"/>
        <end position="562"/>
    </location>
</feature>
<feature type="transmembrane region" description="Helical" evidence="1">
    <location>
        <begin position="392"/>
        <end position="414"/>
    </location>
</feature>
<dbReference type="Proteomes" id="UP000288361">
    <property type="component" value="Unassembled WGS sequence"/>
</dbReference>
<dbReference type="InterPro" id="IPR001036">
    <property type="entry name" value="Acrflvin-R"/>
</dbReference>
<feature type="transmembrane region" description="Helical" evidence="1">
    <location>
        <begin position="895"/>
        <end position="915"/>
    </location>
</feature>
<dbReference type="GO" id="GO:0005886">
    <property type="term" value="C:plasma membrane"/>
    <property type="evidence" value="ECO:0007669"/>
    <property type="project" value="TreeGrafter"/>
</dbReference>
<dbReference type="PANTHER" id="PTHR32063">
    <property type="match status" value="1"/>
</dbReference>
<dbReference type="EMBL" id="PIQA01000001">
    <property type="protein sequence ID" value="RUO67947.1"/>
    <property type="molecule type" value="Genomic_DNA"/>
</dbReference>
<evidence type="ECO:0000256" key="1">
    <source>
        <dbReference type="SAM" id="Phobius"/>
    </source>
</evidence>
<gene>
    <name evidence="2" type="ORF">CWI73_03570</name>
</gene>
<dbReference type="PRINTS" id="PR00702">
    <property type="entry name" value="ACRIFLAVINRP"/>
</dbReference>
<dbReference type="Gene3D" id="3.30.70.1440">
    <property type="entry name" value="Multidrug efflux transporter AcrB pore domain"/>
    <property type="match status" value="1"/>
</dbReference>
<feature type="transmembrane region" description="Helical" evidence="1">
    <location>
        <begin position="466"/>
        <end position="485"/>
    </location>
</feature>
<feature type="transmembrane region" description="Helical" evidence="1">
    <location>
        <begin position="434"/>
        <end position="454"/>
    </location>
</feature>
<feature type="transmembrane region" description="Helical" evidence="1">
    <location>
        <begin position="967"/>
        <end position="986"/>
    </location>
</feature>
<dbReference type="Gene3D" id="3.30.70.1430">
    <property type="entry name" value="Multidrug efflux transporter AcrB pore domain"/>
    <property type="match status" value="2"/>
</dbReference>
<organism evidence="2 3">
    <name type="scientific">Idiomarina piscisalsi</name>
    <dbReference type="NCBI Taxonomy" id="1096243"/>
    <lineage>
        <taxon>Bacteria</taxon>
        <taxon>Pseudomonadati</taxon>
        <taxon>Pseudomonadota</taxon>
        <taxon>Gammaproteobacteria</taxon>
        <taxon>Alteromonadales</taxon>
        <taxon>Idiomarinaceae</taxon>
        <taxon>Idiomarina</taxon>
    </lineage>
</organism>
<sequence length="1058" mass="117355">MENEKQKGIIAWFANNPVAANLLMIVILVAGTLSVFTVRKQMFPEIELNIISIQVPFPGAAPQEVEQGVIMLIEDAIEDVDGIEEMTSQSREGIGSVTLEVEPDYDVQVVMDEVKMLVDAIPNFPQQIEKPNIYRVRPNRDVIWMTVFGDANERTRKELAKSIRDELKSVGGITKVEVVGARDYEIAVEISQEDLERYGLTFQQIVNAVRGTSIDVAGGSIKTPNGDILLRANNQAYYGSEFEKIVLISRPDGTRLTLDDIATVEDGFVETEAFTRFDGKPATFIRVNSVGDQNDLKIAEYVKNYVDRKQKELPNEIQLASWGDSSYYLQGRLDLMLNNMWIGGLLVFLMLSLFLQLRLAFWVMIGIPVCFLGTIALLPLPMVDVSINMISLFGFILVLGIVVDDAIVIGESAYTEIEEKGKSVDNVVAGAKRVAIPATFGVLTTMVAFIPMLMVEGGMGAIWESIAYVVIIALAFSLIESKWILPAHIAQMKYSKDSNEKPNGFQRFRNKFADAIQRFVYKYYRPFLKKCLHYRYSTLATFVGMMILMIGLMSGGIVRWVFFPDIPSDFIQANVEMQPGTSEERTIEVLESVSKGLAQVDEKTEAVEGDGVVRHTNIWMNGTEAGTVFAELKKGEDRNIDGYEIVNQWRESVPELAGVRTINFQGGIGGGGGFDIEFQLVGDDLDELKAAADELKAVLGEYDGVFDIEDTFGDGKDEILVTTKPLAEAMGINLAELATQVRYAFYGAEAQRIQRGDEEVKVMVRYPEEQRQSVGNLQDMKLRMADGAEIPFTELADIEFAEGYSTITRIDRERSVNVRARVNKDRVEPFRVVNEVREQKLPDILDQYPSVGFKLQGATQDEAEATDSLALGGLLAMLAVYALMAIPLKSYSQPLIIMSVIPFGIIGAVIGHWILGMPVSILSLFGIIALSGVVVNDSLVMVDYVNKAKEAGTDLRHAVLDAGCRRFRAITLTSLTTFFGLLPIVLEKSMQAKLVIPMAISLAFGIIFATIITLLLIPCLYLILADAKRNTQSFLSWYGLAKPPEPKDMTTEEALKDY</sequence>
<dbReference type="Gene3D" id="1.20.1640.10">
    <property type="entry name" value="Multidrug efflux transporter AcrB transmembrane domain"/>
    <property type="match status" value="2"/>
</dbReference>
<dbReference type="GO" id="GO:0042910">
    <property type="term" value="F:xenobiotic transmembrane transporter activity"/>
    <property type="evidence" value="ECO:0007669"/>
    <property type="project" value="TreeGrafter"/>
</dbReference>
<proteinExistence type="predicted"/>
<dbReference type="SUPFAM" id="SSF82866">
    <property type="entry name" value="Multidrug efflux transporter AcrB transmembrane domain"/>
    <property type="match status" value="2"/>
</dbReference>
<evidence type="ECO:0000313" key="3">
    <source>
        <dbReference type="Proteomes" id="UP000288361"/>
    </source>
</evidence>
<feature type="transmembrane region" description="Helical" evidence="1">
    <location>
        <begin position="869"/>
        <end position="888"/>
    </location>
</feature>
<protein>
    <submittedName>
        <fullName evidence="2">Acriflavin resistance protein</fullName>
    </submittedName>
</protein>
<dbReference type="PANTHER" id="PTHR32063:SF33">
    <property type="entry name" value="RND SUPERFAMILY EFFLUX PUMP PERMEASE COMPONENT"/>
    <property type="match status" value="1"/>
</dbReference>
<keyword evidence="1" id="KW-0472">Membrane</keyword>
<dbReference type="SUPFAM" id="SSF82714">
    <property type="entry name" value="Multidrug efflux transporter AcrB TolC docking domain, DN and DC subdomains"/>
    <property type="match status" value="2"/>
</dbReference>